<keyword evidence="4 7" id="KW-0333">Golgi apparatus</keyword>
<keyword evidence="7" id="KW-0812">Transmembrane</keyword>
<dbReference type="Gene3D" id="3.40.50.11350">
    <property type="match status" value="1"/>
</dbReference>
<dbReference type="EC" id="2.4.1.-" evidence="7"/>
<evidence type="ECO:0000313" key="10">
    <source>
        <dbReference type="Proteomes" id="UP001497516"/>
    </source>
</evidence>
<comment type="similarity">
    <text evidence="1 7">Belongs to the glycosyltransferase 37 family.</text>
</comment>
<dbReference type="FunFam" id="3.40.50.11340:FF:000005">
    <property type="entry name" value="Galactoside 2-alpha-L-fucosyltransferase"/>
    <property type="match status" value="1"/>
</dbReference>
<dbReference type="Gene3D" id="3.40.50.11340">
    <property type="match status" value="1"/>
</dbReference>
<dbReference type="PANTHER" id="PTHR31889:SF66">
    <property type="entry name" value="FUCOSYLTRANSFERASE"/>
    <property type="match status" value="1"/>
</dbReference>
<dbReference type="AlphaFoldDB" id="A0AAV2DUD1"/>
<evidence type="ECO:0000256" key="1">
    <source>
        <dbReference type="ARBA" id="ARBA00010481"/>
    </source>
</evidence>
<feature type="region of interest" description="Disordered" evidence="8">
    <location>
        <begin position="65"/>
        <end position="84"/>
    </location>
</feature>
<evidence type="ECO:0000256" key="2">
    <source>
        <dbReference type="ARBA" id="ARBA00022676"/>
    </source>
</evidence>
<organism evidence="9 10">
    <name type="scientific">Linum trigynum</name>
    <dbReference type="NCBI Taxonomy" id="586398"/>
    <lineage>
        <taxon>Eukaryota</taxon>
        <taxon>Viridiplantae</taxon>
        <taxon>Streptophyta</taxon>
        <taxon>Embryophyta</taxon>
        <taxon>Tracheophyta</taxon>
        <taxon>Spermatophyta</taxon>
        <taxon>Magnoliopsida</taxon>
        <taxon>eudicotyledons</taxon>
        <taxon>Gunneridae</taxon>
        <taxon>Pentapetalae</taxon>
        <taxon>rosids</taxon>
        <taxon>fabids</taxon>
        <taxon>Malpighiales</taxon>
        <taxon>Linaceae</taxon>
        <taxon>Linum</taxon>
    </lineage>
</organism>
<dbReference type="PANTHER" id="PTHR31889">
    <property type="entry name" value="FUCOSYLTRANSFERASE 2-RELATED"/>
    <property type="match status" value="1"/>
</dbReference>
<keyword evidence="2 7" id="KW-0328">Glycosyltransferase</keyword>
<feature type="compositionally biased region" description="Low complexity" evidence="8">
    <location>
        <begin position="75"/>
        <end position="84"/>
    </location>
</feature>
<keyword evidence="5" id="KW-0325">Glycoprotein</keyword>
<reference evidence="9 10" key="1">
    <citation type="submission" date="2024-04" db="EMBL/GenBank/DDBJ databases">
        <authorList>
            <person name="Fracassetti M."/>
        </authorList>
    </citation>
    <scope>NUCLEOTIDE SEQUENCE [LARGE SCALE GENOMIC DNA]</scope>
</reference>
<keyword evidence="7" id="KW-1133">Transmembrane helix</keyword>
<gene>
    <name evidence="9" type="ORF">LTRI10_LOCUS18771</name>
</gene>
<comment type="subcellular location">
    <subcellularLocation>
        <location evidence="7">Golgi apparatus</location>
        <location evidence="7">Golgi stack membrane</location>
        <topology evidence="7">Single-pass type II membrane protein</topology>
    </subcellularLocation>
</comment>
<keyword evidence="10" id="KW-1185">Reference proteome</keyword>
<keyword evidence="3 7" id="KW-0808">Transferase</keyword>
<feature type="transmembrane region" description="Helical" evidence="7">
    <location>
        <begin position="29"/>
        <end position="50"/>
    </location>
</feature>
<proteinExistence type="inferred from homology"/>
<evidence type="ECO:0000256" key="7">
    <source>
        <dbReference type="RuleBase" id="RU367004"/>
    </source>
</evidence>
<evidence type="ECO:0000313" key="9">
    <source>
        <dbReference type="EMBL" id="CAL1377092.1"/>
    </source>
</evidence>
<evidence type="ECO:0000256" key="8">
    <source>
        <dbReference type="SAM" id="MobiDB-lite"/>
    </source>
</evidence>
<dbReference type="Proteomes" id="UP001497516">
    <property type="component" value="Chromosome 3"/>
</dbReference>
<evidence type="ECO:0000256" key="3">
    <source>
        <dbReference type="ARBA" id="ARBA00022679"/>
    </source>
</evidence>
<sequence>MYTLNFNSSETAPEEFQFPKTRRLFKSTFVATTVAACTAASLLLIIALPISPIKLKEELEPGKSSCASRRHCHKSSSSYRKPPSPYLLSMLQDYEQRHKRCEPLSKSFNRSFFQESSSPVGAKKQNYSIKSHQPSHVDDDDCSYVVFTRPTNGLGNRMLSMSSAFLYALLTNRVLLVDFGPDMMHLFSEPVPNSTWLFPEDSRFGNRIYGSKVDDFGSLMKNNNNHTAVLANNSSSFLHVNLGYGYDDYDKLFYSNGVQDGLQRVPWLILKSDQYFVPYLFLMSGFRAKLDRMFPDKETVFHHLGRYLFTPSDQAWGLIARFYDAYLANADERIGLQIRVLDSKASPTALVLKQVLRCAQKEAQILPPLATKQNETDTKKLASKKTSYNKAVLVASLSSEFYVELKDMFWKRASASTGSDGEVAVGFHQASHEEVQRSNDGTHNMMAWVDIYLLSLCDVLVTSGWSTFGYVAQGLGGLRPWILQIPDTKYGGGETLWGNACRRAVSMEPCFHFPPSYGGNMVGVRVDGEEGGGSFSVVHCEDVGGGLKLVNV</sequence>
<accession>A0AAV2DUD1</accession>
<dbReference type="GO" id="GO:0071555">
    <property type="term" value="P:cell wall organization"/>
    <property type="evidence" value="ECO:0007669"/>
    <property type="project" value="UniProtKB-UniRule"/>
</dbReference>
<evidence type="ECO:0000256" key="5">
    <source>
        <dbReference type="ARBA" id="ARBA00023180"/>
    </source>
</evidence>
<evidence type="ECO:0000256" key="6">
    <source>
        <dbReference type="ARBA" id="ARBA00023316"/>
    </source>
</evidence>
<dbReference type="GO" id="GO:0009969">
    <property type="term" value="P:xyloglucan biosynthetic process"/>
    <property type="evidence" value="ECO:0007669"/>
    <property type="project" value="TreeGrafter"/>
</dbReference>
<dbReference type="EMBL" id="OZ034816">
    <property type="protein sequence ID" value="CAL1377092.1"/>
    <property type="molecule type" value="Genomic_DNA"/>
</dbReference>
<evidence type="ECO:0000256" key="4">
    <source>
        <dbReference type="ARBA" id="ARBA00023034"/>
    </source>
</evidence>
<keyword evidence="6 7" id="KW-0961">Cell wall biogenesis/degradation</keyword>
<name>A0AAV2DUD1_9ROSI</name>
<dbReference type="GO" id="GO:0032580">
    <property type="term" value="C:Golgi cisterna membrane"/>
    <property type="evidence" value="ECO:0007669"/>
    <property type="project" value="UniProtKB-SubCell"/>
</dbReference>
<dbReference type="Pfam" id="PF03254">
    <property type="entry name" value="XG_FTase"/>
    <property type="match status" value="1"/>
</dbReference>
<dbReference type="InterPro" id="IPR004938">
    <property type="entry name" value="XG_FTase"/>
</dbReference>
<protein>
    <recommendedName>
        <fullName evidence="7">Fucosyltransferase</fullName>
        <ecNumber evidence="7">2.4.1.-</ecNumber>
    </recommendedName>
</protein>
<comment type="function">
    <text evidence="7">May be involved in cell wall biosynthesis.</text>
</comment>
<dbReference type="GO" id="GO:0008107">
    <property type="term" value="F:galactoside 2-alpha-L-fucosyltransferase activity"/>
    <property type="evidence" value="ECO:0007669"/>
    <property type="project" value="InterPro"/>
</dbReference>
<keyword evidence="7" id="KW-0472">Membrane</keyword>
<dbReference type="GO" id="GO:0042546">
    <property type="term" value="P:cell wall biogenesis"/>
    <property type="evidence" value="ECO:0007669"/>
    <property type="project" value="InterPro"/>
</dbReference>